<organism evidence="5 6">
    <name type="scientific">Allorhodopirellula heiligendammensis</name>
    <dbReference type="NCBI Taxonomy" id="2714739"/>
    <lineage>
        <taxon>Bacteria</taxon>
        <taxon>Pseudomonadati</taxon>
        <taxon>Planctomycetota</taxon>
        <taxon>Planctomycetia</taxon>
        <taxon>Pirellulales</taxon>
        <taxon>Pirellulaceae</taxon>
        <taxon>Allorhodopirellula</taxon>
    </lineage>
</organism>
<comment type="caution">
    <text evidence="5">The sequence shown here is derived from an EMBL/GenBank/DDBJ whole genome shotgun (WGS) entry which is preliminary data.</text>
</comment>
<dbReference type="InterPro" id="IPR014031">
    <property type="entry name" value="Ketoacyl_synth_C"/>
</dbReference>
<dbReference type="PANTHER" id="PTHR11712:SF336">
    <property type="entry name" value="3-OXOACYL-[ACYL-CARRIER-PROTEIN] SYNTHASE, MITOCHONDRIAL"/>
    <property type="match status" value="1"/>
</dbReference>
<dbReference type="Pfam" id="PF00109">
    <property type="entry name" value="ketoacyl-synt"/>
    <property type="match status" value="2"/>
</dbReference>
<dbReference type="PROSITE" id="PS52004">
    <property type="entry name" value="KS3_2"/>
    <property type="match status" value="1"/>
</dbReference>
<sequence>MKSSDIVITGVGMVSSIGVGREAFTQSLLGGVSGVRRYDEQACSASEDIVLQYRCEDGEPVLVQETAVVAGLVDFDAKQFVTPRKALKVMSREIQTAYAASQLAVLDAGLQPYLPAQAAAVEQRIKHSQSEPAEQRPGYTEHGKIYSDRIGTVFGSELLYGPPLELSEAYADSVNAEGEFDASEFGNSAMRHITPLWLLKYLPNMPACHYSIVLNAHGPNNSITVGDASGAAALIEACGYLHREIADFLIVSASGTRLNATRASFTEDQPLATVVDPISRTSRPHAIDADGLVRGEGAGGLVLERADTAAARGAKPIARVIGFASRFIGSPAFMSGDRTSDIRPDAGRGSTHAIIAAIRGALDAAEMQAEDIGAVVGHAAGDPVLDACERAALEDVVPDAAVVLPASLLGHTGAASGMMGLLAACVMLQTGKIPPVPHAEACVADGSSNSHPLNVSDQIRDLVKRVVLVISHTSPGHATAVILAG</sequence>
<evidence type="ECO:0000256" key="2">
    <source>
        <dbReference type="ARBA" id="ARBA00022679"/>
    </source>
</evidence>
<evidence type="ECO:0000313" key="5">
    <source>
        <dbReference type="EMBL" id="TWU18339.1"/>
    </source>
</evidence>
<dbReference type="InterPro" id="IPR014030">
    <property type="entry name" value="Ketoacyl_synth_N"/>
</dbReference>
<dbReference type="InterPro" id="IPR020841">
    <property type="entry name" value="PKS_Beta-ketoAc_synthase_dom"/>
</dbReference>
<keyword evidence="5" id="KW-0012">Acyltransferase</keyword>
<dbReference type="Gene3D" id="3.40.47.10">
    <property type="match status" value="2"/>
</dbReference>
<protein>
    <submittedName>
        <fullName evidence="5">3-oxoacyl-[acyl-carrier-protein] synthase 2</fullName>
        <ecNumber evidence="5">2.3.1.179</ecNumber>
    </submittedName>
</protein>
<evidence type="ECO:0000256" key="1">
    <source>
        <dbReference type="ARBA" id="ARBA00008467"/>
    </source>
</evidence>
<keyword evidence="2 3" id="KW-0808">Transferase</keyword>
<reference evidence="5 6" key="1">
    <citation type="journal article" date="2020" name="Antonie Van Leeuwenhoek">
        <title>Rhodopirellula heiligendammensis sp. nov., Rhodopirellula pilleata sp. nov., and Rhodopirellula solitaria sp. nov. isolated from natural or artificial marine surfaces in Northern Germany and California, USA, and emended description of the genus Rhodopirellula.</title>
        <authorList>
            <person name="Kallscheuer N."/>
            <person name="Wiegand S."/>
            <person name="Jogler M."/>
            <person name="Boedeker C."/>
            <person name="Peeters S.H."/>
            <person name="Rast P."/>
            <person name="Heuer A."/>
            <person name="Jetten M.S.M."/>
            <person name="Rohde M."/>
            <person name="Jogler C."/>
        </authorList>
    </citation>
    <scope>NUCLEOTIDE SEQUENCE [LARGE SCALE GENOMIC DNA]</scope>
    <source>
        <strain evidence="5 6">Poly21</strain>
    </source>
</reference>
<dbReference type="SUPFAM" id="SSF53901">
    <property type="entry name" value="Thiolase-like"/>
    <property type="match status" value="2"/>
</dbReference>
<dbReference type="SMART" id="SM00825">
    <property type="entry name" value="PKS_KS"/>
    <property type="match status" value="1"/>
</dbReference>
<dbReference type="AlphaFoldDB" id="A0A5C6C6C9"/>
<gene>
    <name evidence="5" type="primary">fabF_1</name>
    <name evidence="5" type="ORF">Poly21_05010</name>
</gene>
<comment type="similarity">
    <text evidence="1 3">Belongs to the thiolase-like superfamily. Beta-ketoacyl-ACP synthases family.</text>
</comment>
<dbReference type="RefSeq" id="WP_146405413.1">
    <property type="nucleotide sequence ID" value="NZ_SJPU01000001.1"/>
</dbReference>
<accession>A0A5C6C6C9</accession>
<dbReference type="Proteomes" id="UP000319908">
    <property type="component" value="Unassembled WGS sequence"/>
</dbReference>
<feature type="domain" description="Ketosynthase family 3 (KS3)" evidence="4">
    <location>
        <begin position="3"/>
        <end position="485"/>
    </location>
</feature>
<dbReference type="GO" id="GO:0005829">
    <property type="term" value="C:cytosol"/>
    <property type="evidence" value="ECO:0007669"/>
    <property type="project" value="TreeGrafter"/>
</dbReference>
<proteinExistence type="inferred from homology"/>
<dbReference type="InterPro" id="IPR000794">
    <property type="entry name" value="Beta-ketoacyl_synthase"/>
</dbReference>
<evidence type="ECO:0000256" key="3">
    <source>
        <dbReference type="RuleBase" id="RU003694"/>
    </source>
</evidence>
<keyword evidence="6" id="KW-1185">Reference proteome</keyword>
<dbReference type="GO" id="GO:0006633">
    <property type="term" value="P:fatty acid biosynthetic process"/>
    <property type="evidence" value="ECO:0007669"/>
    <property type="project" value="TreeGrafter"/>
</dbReference>
<dbReference type="EC" id="2.3.1.179" evidence="5"/>
<evidence type="ECO:0000259" key="4">
    <source>
        <dbReference type="PROSITE" id="PS52004"/>
    </source>
</evidence>
<evidence type="ECO:0000313" key="6">
    <source>
        <dbReference type="Proteomes" id="UP000319908"/>
    </source>
</evidence>
<dbReference type="PANTHER" id="PTHR11712">
    <property type="entry name" value="POLYKETIDE SYNTHASE-RELATED"/>
    <property type="match status" value="1"/>
</dbReference>
<name>A0A5C6C6C9_9BACT</name>
<dbReference type="InterPro" id="IPR016039">
    <property type="entry name" value="Thiolase-like"/>
</dbReference>
<dbReference type="OrthoDB" id="292158at2"/>
<dbReference type="GO" id="GO:0004315">
    <property type="term" value="F:3-oxoacyl-[acyl-carrier-protein] synthase activity"/>
    <property type="evidence" value="ECO:0007669"/>
    <property type="project" value="UniProtKB-EC"/>
</dbReference>
<dbReference type="EMBL" id="SJPU01000001">
    <property type="protein sequence ID" value="TWU18339.1"/>
    <property type="molecule type" value="Genomic_DNA"/>
</dbReference>
<dbReference type="Pfam" id="PF02801">
    <property type="entry name" value="Ketoacyl-synt_C"/>
    <property type="match status" value="1"/>
</dbReference>